<keyword evidence="4" id="KW-0808">Transferase</keyword>
<evidence type="ECO:0000256" key="6">
    <source>
        <dbReference type="ARBA" id="ARBA00023134"/>
    </source>
</evidence>
<dbReference type="GO" id="GO:0004475">
    <property type="term" value="F:mannose-1-phosphate guanylyltransferase (GTP) activity"/>
    <property type="evidence" value="ECO:0007669"/>
    <property type="project" value="UniProtKB-EC"/>
</dbReference>
<proteinExistence type="inferred from homology"/>
<dbReference type="FunFam" id="3.90.550.10:FF:000013">
    <property type="entry name" value="mannose-1-phosphate guanyltransferase beta"/>
    <property type="match status" value="1"/>
</dbReference>
<dbReference type="EC" id="2.7.7.13" evidence="3"/>
<keyword evidence="6" id="KW-0342">GTP-binding</keyword>
<comment type="pathway">
    <text evidence="1">Nucleotide-sugar biosynthesis; GDP-alpha-D-mannose biosynthesis; GDP-alpha-D-mannose from alpha-D-mannose 1-phosphate (GTP route): step 1/1.</text>
</comment>
<evidence type="ECO:0000313" key="10">
    <source>
        <dbReference type="Proteomes" id="UP000530660"/>
    </source>
</evidence>
<dbReference type="Proteomes" id="UP000530660">
    <property type="component" value="Unassembled WGS sequence"/>
</dbReference>
<dbReference type="SUPFAM" id="SSF53448">
    <property type="entry name" value="Nucleotide-diphospho-sugar transferases"/>
    <property type="match status" value="1"/>
</dbReference>
<evidence type="ECO:0000256" key="5">
    <source>
        <dbReference type="ARBA" id="ARBA00022741"/>
    </source>
</evidence>
<keyword evidence="5" id="KW-0547">Nucleotide-binding</keyword>
<dbReference type="Gene3D" id="3.90.550.10">
    <property type="entry name" value="Spore Coat Polysaccharide Biosynthesis Protein SpsA, Chain A"/>
    <property type="match status" value="1"/>
</dbReference>
<dbReference type="Pfam" id="PF00483">
    <property type="entry name" value="NTP_transferase"/>
    <property type="match status" value="1"/>
</dbReference>
<evidence type="ECO:0000259" key="8">
    <source>
        <dbReference type="Pfam" id="PF25087"/>
    </source>
</evidence>
<accession>A0A7J7IKJ6</accession>
<evidence type="ECO:0000256" key="1">
    <source>
        <dbReference type="ARBA" id="ARBA00004823"/>
    </source>
</evidence>
<dbReference type="EMBL" id="VWRR01000006">
    <property type="protein sequence ID" value="KAF6003548.1"/>
    <property type="molecule type" value="Genomic_DNA"/>
</dbReference>
<feature type="domain" description="Mannose-1-phosphate guanyltransferase C-terminal" evidence="8">
    <location>
        <begin position="250"/>
        <end position="358"/>
    </location>
</feature>
<evidence type="ECO:0000256" key="4">
    <source>
        <dbReference type="ARBA" id="ARBA00022679"/>
    </source>
</evidence>
<dbReference type="InterPro" id="IPR056729">
    <property type="entry name" value="GMPPB_C"/>
</dbReference>
<sequence>MKAIILVGGYGTRLRPLTLSYPKPLVEFCNKAMVMHQIEALARVSVTEVILAVSYQPHVMDDFLQREQKKLGIKITVSRETEPMGTAGPIKLAQPLLDDNEPFFVLNSDVTCDYPFAEMIAAHQRHGGKATILLTKVDEPSKFGIVLYEPETMRVRAFREKPTEWVGNMANAGAYLLSPSVLDYMELRPMSIEREVFPALAADGVLYAHELSGYWADIGQPKDYLRGMSLHLQSLRLRGSAELAAGPAFIGNVLVDPSAVVGKDCRIGPDVVVGAGCIIEDGVRIKSSTLLPGSRVKSHTWISTSIIGWGCTIGSWVRIENTSVLGEDVAIKDEVCVNGGIVLPHKSVSEHILEPRIVM</sequence>
<organism evidence="9 10">
    <name type="scientific">Cyanidiococcus yangmingshanensis</name>
    <dbReference type="NCBI Taxonomy" id="2690220"/>
    <lineage>
        <taxon>Eukaryota</taxon>
        <taxon>Rhodophyta</taxon>
        <taxon>Bangiophyceae</taxon>
        <taxon>Cyanidiales</taxon>
        <taxon>Cyanidiaceae</taxon>
        <taxon>Cyanidiococcus</taxon>
    </lineage>
</organism>
<dbReference type="InterPro" id="IPR045233">
    <property type="entry name" value="GMPPB_N"/>
</dbReference>
<evidence type="ECO:0000259" key="7">
    <source>
        <dbReference type="Pfam" id="PF00483"/>
    </source>
</evidence>
<dbReference type="GO" id="GO:0009298">
    <property type="term" value="P:GDP-mannose biosynthetic process"/>
    <property type="evidence" value="ECO:0007669"/>
    <property type="project" value="UniProtKB-UniPathway"/>
</dbReference>
<dbReference type="UniPathway" id="UPA00126">
    <property type="reaction ID" value="UER00930"/>
</dbReference>
<evidence type="ECO:0000256" key="3">
    <source>
        <dbReference type="ARBA" id="ARBA00012387"/>
    </source>
</evidence>
<name>A0A7J7IKJ6_9RHOD</name>
<dbReference type="AlphaFoldDB" id="A0A7J7IKJ6"/>
<gene>
    <name evidence="9" type="ORF">F1559_002283</name>
</gene>
<dbReference type="Gene3D" id="2.160.10.10">
    <property type="entry name" value="Hexapeptide repeat proteins"/>
    <property type="match status" value="1"/>
</dbReference>
<dbReference type="InterPro" id="IPR050486">
    <property type="entry name" value="Mannose-1P_guanyltransferase"/>
</dbReference>
<protein>
    <recommendedName>
        <fullName evidence="3">mannose-1-phosphate guanylyltransferase</fullName>
        <ecNumber evidence="3">2.7.7.13</ecNumber>
    </recommendedName>
</protein>
<dbReference type="Pfam" id="PF25087">
    <property type="entry name" value="GMPPB_C"/>
    <property type="match status" value="1"/>
</dbReference>
<dbReference type="GO" id="GO:0005525">
    <property type="term" value="F:GTP binding"/>
    <property type="evidence" value="ECO:0007669"/>
    <property type="project" value="UniProtKB-KW"/>
</dbReference>
<dbReference type="OrthoDB" id="1733332at2759"/>
<comment type="caution">
    <text evidence="9">The sequence shown here is derived from an EMBL/GenBank/DDBJ whole genome shotgun (WGS) entry which is preliminary data.</text>
</comment>
<keyword evidence="10" id="KW-1185">Reference proteome</keyword>
<evidence type="ECO:0000256" key="2">
    <source>
        <dbReference type="ARBA" id="ARBA00007274"/>
    </source>
</evidence>
<dbReference type="CDD" id="cd06425">
    <property type="entry name" value="M1P_guanylylT_B_like_N"/>
    <property type="match status" value="1"/>
</dbReference>
<dbReference type="InterPro" id="IPR005835">
    <property type="entry name" value="NTP_transferase_dom"/>
</dbReference>
<comment type="similarity">
    <text evidence="2">Belongs to the transferase hexapeptide repeat family.</text>
</comment>
<feature type="domain" description="Nucleotidyl transferase" evidence="7">
    <location>
        <begin position="2"/>
        <end position="229"/>
    </location>
</feature>
<evidence type="ECO:0000313" key="9">
    <source>
        <dbReference type="EMBL" id="KAF6003548.1"/>
    </source>
</evidence>
<dbReference type="PANTHER" id="PTHR22572">
    <property type="entry name" value="SUGAR-1-PHOSPHATE GUANYL TRANSFERASE"/>
    <property type="match status" value="1"/>
</dbReference>
<reference evidence="9 10" key="1">
    <citation type="journal article" date="2020" name="J. Phycol.">
        <title>Comparative genome analysis reveals Cyanidiococcus gen. nov., a new extremophilic red algal genus sister to Cyanidioschyzon (Cyanidioschyzonaceae, Rhodophyta).</title>
        <authorList>
            <person name="Liu S.-L."/>
            <person name="Chiang Y.-R."/>
            <person name="Yoon H.S."/>
            <person name="Fu H.-Y."/>
        </authorList>
    </citation>
    <scope>NUCLEOTIDE SEQUENCE [LARGE SCALE GENOMIC DNA]</scope>
    <source>
        <strain evidence="9 10">THAL066</strain>
    </source>
</reference>
<dbReference type="InterPro" id="IPR029044">
    <property type="entry name" value="Nucleotide-diphossugar_trans"/>
</dbReference>